<accession>A0ABR0QV44</accession>
<dbReference type="Proteomes" id="UP001358586">
    <property type="component" value="Chromosome 2"/>
</dbReference>
<dbReference type="InterPro" id="IPR002156">
    <property type="entry name" value="RNaseH_domain"/>
</dbReference>
<comment type="caution">
    <text evidence="2">The sequence shown here is derived from an EMBL/GenBank/DDBJ whole genome shotgun (WGS) entry which is preliminary data.</text>
</comment>
<evidence type="ECO:0000313" key="3">
    <source>
        <dbReference type="Proteomes" id="UP001358586"/>
    </source>
</evidence>
<dbReference type="PANTHER" id="PTHR47074:SF48">
    <property type="entry name" value="POLYNUCLEOTIDYL TRANSFERASE, RIBONUCLEASE H-LIKE SUPERFAMILY PROTEIN"/>
    <property type="match status" value="1"/>
</dbReference>
<sequence length="218" mass="25548">MRLLDKKTLEDFITLLWNNWNNRNNFIFWGKEDVACVIWERALTLSNDFWVHNFNHKPIIPFTLTCKNWKKLKSGFVKVNINATVSNEIMGYWVIVIDTKGFMVGNCRGCKDMVLASKWVELVALEEGMQLAKSLNFQKVIFESSNASLINRIKRNGRDITIMGQYVHETGINLKKFALVDVTWALRSCNEILDFICNFVLHNNCFWLFNMNYPKEIH</sequence>
<dbReference type="InterPro" id="IPR052929">
    <property type="entry name" value="RNase_H-like_EbsB-rel"/>
</dbReference>
<evidence type="ECO:0000313" key="2">
    <source>
        <dbReference type="EMBL" id="KAK5843193.1"/>
    </source>
</evidence>
<dbReference type="PANTHER" id="PTHR47074">
    <property type="entry name" value="BNAC02G40300D PROTEIN"/>
    <property type="match status" value="1"/>
</dbReference>
<evidence type="ECO:0000259" key="1">
    <source>
        <dbReference type="Pfam" id="PF13456"/>
    </source>
</evidence>
<reference evidence="2 3" key="1">
    <citation type="submission" date="2023-03" db="EMBL/GenBank/DDBJ databases">
        <title>WGS of Gossypium arboreum.</title>
        <authorList>
            <person name="Yu D."/>
        </authorList>
    </citation>
    <scope>NUCLEOTIDE SEQUENCE [LARGE SCALE GENOMIC DNA]</scope>
    <source>
        <tissue evidence="2">Leaf</tissue>
    </source>
</reference>
<dbReference type="CDD" id="cd06222">
    <property type="entry name" value="RNase_H_like"/>
    <property type="match status" value="1"/>
</dbReference>
<organism evidence="2 3">
    <name type="scientific">Gossypium arboreum</name>
    <name type="common">Tree cotton</name>
    <name type="synonym">Gossypium nanking</name>
    <dbReference type="NCBI Taxonomy" id="29729"/>
    <lineage>
        <taxon>Eukaryota</taxon>
        <taxon>Viridiplantae</taxon>
        <taxon>Streptophyta</taxon>
        <taxon>Embryophyta</taxon>
        <taxon>Tracheophyta</taxon>
        <taxon>Spermatophyta</taxon>
        <taxon>Magnoliopsida</taxon>
        <taxon>eudicotyledons</taxon>
        <taxon>Gunneridae</taxon>
        <taxon>Pentapetalae</taxon>
        <taxon>rosids</taxon>
        <taxon>malvids</taxon>
        <taxon>Malvales</taxon>
        <taxon>Malvaceae</taxon>
        <taxon>Malvoideae</taxon>
        <taxon>Gossypium</taxon>
    </lineage>
</organism>
<dbReference type="EMBL" id="JARKNE010000002">
    <property type="protein sequence ID" value="KAK5843193.1"/>
    <property type="molecule type" value="Genomic_DNA"/>
</dbReference>
<protein>
    <recommendedName>
        <fullName evidence="1">RNase H type-1 domain-containing protein</fullName>
    </recommendedName>
</protein>
<proteinExistence type="predicted"/>
<name>A0ABR0QV44_GOSAR</name>
<keyword evidence="3" id="KW-1185">Reference proteome</keyword>
<gene>
    <name evidence="2" type="ORF">PVK06_005638</name>
</gene>
<dbReference type="InterPro" id="IPR044730">
    <property type="entry name" value="RNase_H-like_dom_plant"/>
</dbReference>
<dbReference type="Pfam" id="PF13456">
    <property type="entry name" value="RVT_3"/>
    <property type="match status" value="1"/>
</dbReference>
<feature type="domain" description="RNase H type-1" evidence="1">
    <location>
        <begin position="93"/>
        <end position="198"/>
    </location>
</feature>